<reference evidence="2" key="1">
    <citation type="journal article" date="2019" name="Int. J. Syst. Evol. Microbiol.">
        <title>The Global Catalogue of Microorganisms (GCM) 10K type strain sequencing project: providing services to taxonomists for standard genome sequencing and annotation.</title>
        <authorList>
            <consortium name="The Broad Institute Genomics Platform"/>
            <consortium name="The Broad Institute Genome Sequencing Center for Infectious Disease"/>
            <person name="Wu L."/>
            <person name="Ma J."/>
        </authorList>
    </citation>
    <scope>NUCLEOTIDE SEQUENCE [LARGE SCALE GENOMIC DNA]</scope>
    <source>
        <strain evidence="2">JCM 19635</strain>
    </source>
</reference>
<evidence type="ECO:0000313" key="2">
    <source>
        <dbReference type="Proteomes" id="UP001596513"/>
    </source>
</evidence>
<accession>A0ABW2U817</accession>
<organism evidence="1 2">
    <name type="scientific">Hymenobacter humi</name>
    <dbReference type="NCBI Taxonomy" id="1411620"/>
    <lineage>
        <taxon>Bacteria</taxon>
        <taxon>Pseudomonadati</taxon>
        <taxon>Bacteroidota</taxon>
        <taxon>Cytophagia</taxon>
        <taxon>Cytophagales</taxon>
        <taxon>Hymenobacteraceae</taxon>
        <taxon>Hymenobacter</taxon>
    </lineage>
</organism>
<keyword evidence="2" id="KW-1185">Reference proteome</keyword>
<dbReference type="RefSeq" id="WP_380206180.1">
    <property type="nucleotide sequence ID" value="NZ_JBHTEK010000001.1"/>
</dbReference>
<comment type="caution">
    <text evidence="1">The sequence shown here is derived from an EMBL/GenBank/DDBJ whole genome shotgun (WGS) entry which is preliminary data.</text>
</comment>
<dbReference type="Proteomes" id="UP001596513">
    <property type="component" value="Unassembled WGS sequence"/>
</dbReference>
<name>A0ABW2U817_9BACT</name>
<gene>
    <name evidence="1" type="ORF">ACFQT0_17910</name>
</gene>
<protein>
    <submittedName>
        <fullName evidence="1">Uncharacterized protein</fullName>
    </submittedName>
</protein>
<sequence length="192" mass="20559">MHADDVYAELAEAGGLLATLHVGIKLEAEDDEPIGIAALAALLDSTVQSLTANGTELGTDVEVGFPLATFGYVEAFSVQVALRGDGLNAAEGSALSGIAVLDTSGTEVVENTLLELVVWVCSGRATVRSRWGYRVKTLKSFDSKRTCNTHFFFVKLRLVVKGFLFGRLTSCDTSECNMRNLLIKKALTDVIV</sequence>
<proteinExistence type="predicted"/>
<dbReference type="EMBL" id="JBHTEK010000001">
    <property type="protein sequence ID" value="MFC7669019.1"/>
    <property type="molecule type" value="Genomic_DNA"/>
</dbReference>
<evidence type="ECO:0000313" key="1">
    <source>
        <dbReference type="EMBL" id="MFC7669019.1"/>
    </source>
</evidence>